<accession>A0AAD9PTB2</accession>
<dbReference type="InterPro" id="IPR001607">
    <property type="entry name" value="Znf_UBP"/>
</dbReference>
<evidence type="ECO:0000313" key="3">
    <source>
        <dbReference type="EMBL" id="KAK2548667.1"/>
    </source>
</evidence>
<keyword evidence="1" id="KW-0479">Metal-binding</keyword>
<dbReference type="SMART" id="SM00290">
    <property type="entry name" value="ZnF_UBP"/>
    <property type="match status" value="1"/>
</dbReference>
<keyword evidence="1" id="KW-0863">Zinc-finger</keyword>
<keyword evidence="1" id="KW-0862">Zinc</keyword>
<dbReference type="GO" id="GO:0008270">
    <property type="term" value="F:zinc ion binding"/>
    <property type="evidence" value="ECO:0007669"/>
    <property type="project" value="UniProtKB-KW"/>
</dbReference>
<name>A0AAD9PTB2_ACRCE</name>
<feature type="domain" description="UBP-type" evidence="2">
    <location>
        <begin position="17"/>
        <end position="105"/>
    </location>
</feature>
<dbReference type="Gene3D" id="3.30.40.10">
    <property type="entry name" value="Zinc/RING finger domain, C3HC4 (zinc finger)"/>
    <property type="match status" value="1"/>
</dbReference>
<sequence>MASGGLECTGFAVELKLDCPHVNLLSEVASLHIDVRKPCESCGNIGENWVCLICSVVMCSRYVKSHMVDHNAQSGHMLVLSFSDLSVWCYVCDSCKSAFALPTMI</sequence>
<dbReference type="PANTHER" id="PTHR47665:SF1">
    <property type="entry name" value="HISTONE DEACETYLASE-LIKE PROTEIN"/>
    <property type="match status" value="1"/>
</dbReference>
<gene>
    <name evidence="3" type="ORF">P5673_031109</name>
</gene>
<dbReference type="Pfam" id="PF02148">
    <property type="entry name" value="zf-UBP"/>
    <property type="match status" value="1"/>
</dbReference>
<proteinExistence type="predicted"/>
<dbReference type="EMBL" id="JARQWQ010000141">
    <property type="protein sequence ID" value="KAK2548667.1"/>
    <property type="molecule type" value="Genomic_DNA"/>
</dbReference>
<dbReference type="PANTHER" id="PTHR47665">
    <property type="entry name" value="HISTONE DEACETYLASE-LIKE PROTEIN"/>
    <property type="match status" value="1"/>
</dbReference>
<keyword evidence="4" id="KW-1185">Reference proteome</keyword>
<protein>
    <submittedName>
        <fullName evidence="3">Histone deacetylase 6</fullName>
    </submittedName>
</protein>
<dbReference type="SUPFAM" id="SSF57850">
    <property type="entry name" value="RING/U-box"/>
    <property type="match status" value="1"/>
</dbReference>
<reference evidence="3" key="2">
    <citation type="journal article" date="2023" name="Science">
        <title>Genomic signatures of disease resistance in endangered staghorn corals.</title>
        <authorList>
            <person name="Vollmer S.V."/>
            <person name="Selwyn J.D."/>
            <person name="Despard B.A."/>
            <person name="Roesel C.L."/>
        </authorList>
    </citation>
    <scope>NUCLEOTIDE SEQUENCE</scope>
    <source>
        <strain evidence="3">K2</strain>
    </source>
</reference>
<organism evidence="3 4">
    <name type="scientific">Acropora cervicornis</name>
    <name type="common">Staghorn coral</name>
    <dbReference type="NCBI Taxonomy" id="6130"/>
    <lineage>
        <taxon>Eukaryota</taxon>
        <taxon>Metazoa</taxon>
        <taxon>Cnidaria</taxon>
        <taxon>Anthozoa</taxon>
        <taxon>Hexacorallia</taxon>
        <taxon>Scleractinia</taxon>
        <taxon>Astrocoeniina</taxon>
        <taxon>Acroporidae</taxon>
        <taxon>Acropora</taxon>
    </lineage>
</organism>
<comment type="caution">
    <text evidence="3">The sequence shown here is derived from an EMBL/GenBank/DDBJ whole genome shotgun (WGS) entry which is preliminary data.</text>
</comment>
<evidence type="ECO:0000256" key="1">
    <source>
        <dbReference type="PROSITE-ProRule" id="PRU00502"/>
    </source>
</evidence>
<dbReference type="AlphaFoldDB" id="A0AAD9PTB2"/>
<evidence type="ECO:0000259" key="2">
    <source>
        <dbReference type="PROSITE" id="PS50271"/>
    </source>
</evidence>
<dbReference type="Proteomes" id="UP001249851">
    <property type="component" value="Unassembled WGS sequence"/>
</dbReference>
<evidence type="ECO:0000313" key="4">
    <source>
        <dbReference type="Proteomes" id="UP001249851"/>
    </source>
</evidence>
<dbReference type="PROSITE" id="PS50271">
    <property type="entry name" value="ZF_UBP"/>
    <property type="match status" value="1"/>
</dbReference>
<dbReference type="InterPro" id="IPR013083">
    <property type="entry name" value="Znf_RING/FYVE/PHD"/>
</dbReference>
<reference evidence="3" key="1">
    <citation type="journal article" date="2023" name="G3 (Bethesda)">
        <title>Whole genome assembly and annotation of the endangered Caribbean coral Acropora cervicornis.</title>
        <authorList>
            <person name="Selwyn J.D."/>
            <person name="Vollmer S.V."/>
        </authorList>
    </citation>
    <scope>NUCLEOTIDE SEQUENCE</scope>
    <source>
        <strain evidence="3">K2</strain>
    </source>
</reference>